<dbReference type="GO" id="GO:0007186">
    <property type="term" value="P:G protein-coupled receptor signaling pathway"/>
    <property type="evidence" value="ECO:0007669"/>
    <property type="project" value="TreeGrafter"/>
</dbReference>
<dbReference type="Proteomes" id="UP001214576">
    <property type="component" value="Unassembled WGS sequence"/>
</dbReference>
<feature type="region of interest" description="Disordered" evidence="1">
    <location>
        <begin position="70"/>
        <end position="107"/>
    </location>
</feature>
<comment type="caution">
    <text evidence="2">The sequence shown here is derived from an EMBL/GenBank/DDBJ whole genome shotgun (WGS) entry which is preliminary data.</text>
</comment>
<accession>A0AAD4TZC4</accession>
<keyword evidence="3" id="KW-1185">Reference proteome</keyword>
<dbReference type="PANTHER" id="PTHR22829:SF6">
    <property type="entry name" value="PHOSPHATIDYLINOSITOL 3,4,5-TRISPHOSPHATE-DEPENDENT RAC EXCHANGER 1 PROTEIN"/>
    <property type="match status" value="1"/>
</dbReference>
<sequence length="107" mass="12274">MRKEIALGIPSKRTPGEQPNHPVVQSALQAMKTICSNINETKQQVEKLEVLEQLQSHIKGWETMLRNKRSRCNENPMHHNEEQPLLATTREKSTRSNQDSSITDTNK</sequence>
<dbReference type="PANTHER" id="PTHR22829">
    <property type="entry name" value="DEP DOMAIN PROTEIN"/>
    <property type="match status" value="1"/>
</dbReference>
<evidence type="ECO:0000313" key="3">
    <source>
        <dbReference type="Proteomes" id="UP001214576"/>
    </source>
</evidence>
<dbReference type="InterPro" id="IPR035899">
    <property type="entry name" value="DBL_dom_sf"/>
</dbReference>
<evidence type="ECO:0000313" key="2">
    <source>
        <dbReference type="EMBL" id="KAI4536181.1"/>
    </source>
</evidence>
<reference evidence="2" key="1">
    <citation type="submission" date="2022-03" db="EMBL/GenBank/DDBJ databases">
        <title>Genomic analyses of argali, domestic sheep and their hybrids provide insights into chromosomal evolution, heterosis and genetic basis of agronomic traits.</title>
        <authorList>
            <person name="Li M."/>
        </authorList>
    </citation>
    <scope>NUCLEOTIDE SEQUENCE</scope>
    <source>
        <strain evidence="2">CAU-MHL-2022a</strain>
        <tissue evidence="2">Skin</tissue>
    </source>
</reference>
<dbReference type="GO" id="GO:0005085">
    <property type="term" value="F:guanyl-nucleotide exchange factor activity"/>
    <property type="evidence" value="ECO:0007669"/>
    <property type="project" value="TreeGrafter"/>
</dbReference>
<proteinExistence type="predicted"/>
<dbReference type="GO" id="GO:0023051">
    <property type="term" value="P:regulation of signaling"/>
    <property type="evidence" value="ECO:0007669"/>
    <property type="project" value="TreeGrafter"/>
</dbReference>
<organism evidence="2 3">
    <name type="scientific">Ovis ammon polii</name>
    <dbReference type="NCBI Taxonomy" id="230172"/>
    <lineage>
        <taxon>Eukaryota</taxon>
        <taxon>Metazoa</taxon>
        <taxon>Chordata</taxon>
        <taxon>Craniata</taxon>
        <taxon>Vertebrata</taxon>
        <taxon>Euteleostomi</taxon>
        <taxon>Mammalia</taxon>
        <taxon>Eutheria</taxon>
        <taxon>Laurasiatheria</taxon>
        <taxon>Artiodactyla</taxon>
        <taxon>Ruminantia</taxon>
        <taxon>Pecora</taxon>
        <taxon>Bovidae</taxon>
        <taxon>Caprinae</taxon>
        <taxon>Ovis</taxon>
    </lineage>
</organism>
<dbReference type="GO" id="GO:0005096">
    <property type="term" value="F:GTPase activator activity"/>
    <property type="evidence" value="ECO:0007669"/>
    <property type="project" value="TreeGrafter"/>
</dbReference>
<name>A0AAD4TZC4_OVIAM</name>
<dbReference type="EMBL" id="JAKZEL010000016">
    <property type="protein sequence ID" value="KAI4536181.1"/>
    <property type="molecule type" value="Genomic_DNA"/>
</dbReference>
<protein>
    <submittedName>
        <fullName evidence="2">Uncharacterized protein</fullName>
    </submittedName>
</protein>
<dbReference type="AlphaFoldDB" id="A0AAD4TZC4"/>
<dbReference type="InterPro" id="IPR051832">
    <property type="entry name" value="mTOR-Rac_regulators"/>
</dbReference>
<evidence type="ECO:0000256" key="1">
    <source>
        <dbReference type="SAM" id="MobiDB-lite"/>
    </source>
</evidence>
<dbReference type="SUPFAM" id="SSF48065">
    <property type="entry name" value="DBL homology domain (DH-domain)"/>
    <property type="match status" value="1"/>
</dbReference>
<feature type="region of interest" description="Disordered" evidence="1">
    <location>
        <begin position="1"/>
        <end position="21"/>
    </location>
</feature>
<dbReference type="GO" id="GO:0005886">
    <property type="term" value="C:plasma membrane"/>
    <property type="evidence" value="ECO:0007669"/>
    <property type="project" value="TreeGrafter"/>
</dbReference>
<dbReference type="Gene3D" id="1.20.900.10">
    <property type="entry name" value="Dbl homology (DH) domain"/>
    <property type="match status" value="1"/>
</dbReference>
<feature type="compositionally biased region" description="Polar residues" evidence="1">
    <location>
        <begin position="95"/>
        <end position="107"/>
    </location>
</feature>
<gene>
    <name evidence="2" type="ORF">MG293_013573</name>
</gene>